<sequence length="769" mass="85103">MFQDFSDQRDMAKQPASAPTGYIPTQQPDGAAGLTTNKPDNTAACPPPAPHHHPAPQPPPPSNESKTFCPTENKPGELDSNKAYGTFKNTPPAVPGSVAVNSAFRKDSVGSARGGSAQYGDPLRATAEQNNTAGNWTAMSQTTIILGTDGHTSVQPGTVTGVNDDEEGDENKARGNWSNKMDFILSMVGYAVGLGNVWRFPYLAFQNGGGAFLIPYLTMLGIAGIPIFLLEVSLGQFASQGPVSVWKCIPALQGCGIAMLIISVLIAIYYNIIMCWTLYYLFASLKGSLPWANCRNEWNTVECKDKDMLLLDTCILRDRNITSIKNSTFCLSANAVGNLSKLINMTVDGNKTYVSPSEEYFKYNVLHISKGIEYPGDIRWPLAGCLLLAWFIVYASLAKGIKSSGKVVYFTATFPYVVLVILLIRGVTLPGAFDGILYFITPKWEKLNDAKVPDQIFAYSASVSLFPLFLRRDTIIVTCTNSATSIFAGFVIFSVIGFMAHELKVPIEKVADEGPGIAFVVYPEALTRLPLSPFWAIIFFLMLLTLGLDTMFATIETIVTSVSDEFPKYLRKHKPLFTLVCCASFFILGFPMITESGMFMLQLVDTFAASYSLVIIAICELVGISYLYGLQRFCEDIEMMIGFQPNRFWRICWAFVTPTILTGILVLSLYQWKGMTYEDYTYPTWSMVMGWLMVICSVIWIPIMFVIKMYLAPGTISERLKLVCSPQPDWGPFLMKHRGERYKNMMDPLGTNSLGLKLPPKDFQLGSYQ</sequence>
<feature type="transmembrane region" description="Helical" evidence="10">
    <location>
        <begin position="213"/>
        <end position="234"/>
    </location>
</feature>
<feature type="transmembrane region" description="Helical" evidence="10">
    <location>
        <begin position="534"/>
        <end position="555"/>
    </location>
</feature>
<reference evidence="11" key="1">
    <citation type="submission" date="2025-08" db="UniProtKB">
        <authorList>
            <consortium name="Ensembl"/>
        </authorList>
    </citation>
    <scope>IDENTIFICATION</scope>
</reference>
<keyword evidence="3 8" id="KW-0812">Transmembrane</keyword>
<keyword evidence="2 8" id="KW-0813">Transport</keyword>
<keyword evidence="5 10" id="KW-0472">Membrane</keyword>
<keyword evidence="6" id="KW-0915">Sodium</keyword>
<feature type="disulfide bond" evidence="7">
    <location>
        <begin position="294"/>
        <end position="303"/>
    </location>
</feature>
<feature type="binding site" evidence="6">
    <location>
        <position position="460"/>
    </location>
    <ligand>
        <name>Na(+)</name>
        <dbReference type="ChEBI" id="CHEBI:29101"/>
        <label>1</label>
    </ligand>
</feature>
<evidence type="ECO:0000256" key="6">
    <source>
        <dbReference type="PIRSR" id="PIRSR600175-1"/>
    </source>
</evidence>
<evidence type="ECO:0000256" key="9">
    <source>
        <dbReference type="SAM" id="MobiDB-lite"/>
    </source>
</evidence>
<feature type="transmembrane region" description="Helical" evidence="10">
    <location>
        <begin position="378"/>
        <end position="395"/>
    </location>
</feature>
<dbReference type="Pfam" id="PF00209">
    <property type="entry name" value="SNF"/>
    <property type="match status" value="1"/>
</dbReference>
<organism evidence="11 12">
    <name type="scientific">Dicentrarchus labrax</name>
    <name type="common">European seabass</name>
    <name type="synonym">Morone labrax</name>
    <dbReference type="NCBI Taxonomy" id="13489"/>
    <lineage>
        <taxon>Eukaryota</taxon>
        <taxon>Metazoa</taxon>
        <taxon>Chordata</taxon>
        <taxon>Craniata</taxon>
        <taxon>Vertebrata</taxon>
        <taxon>Euteleostomi</taxon>
        <taxon>Actinopterygii</taxon>
        <taxon>Neopterygii</taxon>
        <taxon>Teleostei</taxon>
        <taxon>Neoteleostei</taxon>
        <taxon>Acanthomorphata</taxon>
        <taxon>Eupercaria</taxon>
        <taxon>Moronidae</taxon>
        <taxon>Dicentrarchus</taxon>
    </lineage>
</organism>
<feature type="region of interest" description="Disordered" evidence="9">
    <location>
        <begin position="150"/>
        <end position="173"/>
    </location>
</feature>
<keyword evidence="7" id="KW-1015">Disulfide bond</keyword>
<evidence type="ECO:0000256" key="3">
    <source>
        <dbReference type="ARBA" id="ARBA00022692"/>
    </source>
</evidence>
<gene>
    <name evidence="11" type="primary">slc6a5</name>
</gene>
<keyword evidence="12" id="KW-1185">Reference proteome</keyword>
<proteinExistence type="inferred from homology"/>
<feature type="transmembrane region" description="Helical" evidence="10">
    <location>
        <begin position="648"/>
        <end position="670"/>
    </location>
</feature>
<name>A0A8C4F3F9_DICLA</name>
<protein>
    <recommendedName>
        <fullName evidence="8">Transporter</fullName>
    </recommendedName>
</protein>
<feature type="binding site" evidence="6">
    <location>
        <position position="481"/>
    </location>
    <ligand>
        <name>Na(+)</name>
        <dbReference type="ChEBI" id="CHEBI:29101"/>
        <label>1</label>
    </ligand>
</feature>
<keyword evidence="8" id="KW-0769">Symport</keyword>
<evidence type="ECO:0000313" key="12">
    <source>
        <dbReference type="Proteomes" id="UP000694389"/>
    </source>
</evidence>
<dbReference type="GO" id="GO:0005886">
    <property type="term" value="C:plasma membrane"/>
    <property type="evidence" value="ECO:0007669"/>
    <property type="project" value="TreeGrafter"/>
</dbReference>
<feature type="transmembrane region" description="Helical" evidence="10">
    <location>
        <begin position="690"/>
        <end position="711"/>
    </location>
</feature>
<evidence type="ECO:0000256" key="1">
    <source>
        <dbReference type="ARBA" id="ARBA00004141"/>
    </source>
</evidence>
<dbReference type="PANTHER" id="PTHR11616">
    <property type="entry name" value="SODIUM/CHLORIDE DEPENDENT TRANSPORTER"/>
    <property type="match status" value="1"/>
</dbReference>
<evidence type="ECO:0000256" key="4">
    <source>
        <dbReference type="ARBA" id="ARBA00022989"/>
    </source>
</evidence>
<feature type="compositionally biased region" description="Basic and acidic residues" evidence="9">
    <location>
        <begin position="1"/>
        <end position="12"/>
    </location>
</feature>
<comment type="subcellular location">
    <subcellularLocation>
        <location evidence="1">Membrane</location>
        <topology evidence="1">Multi-pass membrane protein</topology>
    </subcellularLocation>
</comment>
<evidence type="ECO:0000256" key="5">
    <source>
        <dbReference type="ARBA" id="ARBA00023136"/>
    </source>
</evidence>
<dbReference type="PROSITE" id="PS50267">
    <property type="entry name" value="NA_NEUROTRAN_SYMP_3"/>
    <property type="match status" value="1"/>
</dbReference>
<feature type="binding site" evidence="6">
    <location>
        <position position="549"/>
    </location>
    <ligand>
        <name>Na(+)</name>
        <dbReference type="ChEBI" id="CHEBI:29101"/>
        <label>1</label>
    </ligand>
</feature>
<feature type="transmembrane region" description="Helical" evidence="10">
    <location>
        <begin position="255"/>
        <end position="282"/>
    </location>
</feature>
<feature type="compositionally biased region" description="Pro residues" evidence="9">
    <location>
        <begin position="45"/>
        <end position="62"/>
    </location>
</feature>
<keyword evidence="4 10" id="KW-1133">Transmembrane helix</keyword>
<feature type="transmembrane region" description="Helical" evidence="10">
    <location>
        <begin position="606"/>
        <end position="628"/>
    </location>
</feature>
<accession>A0A8C4F3F9</accession>
<feature type="transmembrane region" description="Helical" evidence="10">
    <location>
        <begin position="452"/>
        <end position="470"/>
    </location>
</feature>
<dbReference type="SUPFAM" id="SSF161070">
    <property type="entry name" value="SNF-like"/>
    <property type="match status" value="1"/>
</dbReference>
<feature type="transmembrane region" description="Helical" evidence="10">
    <location>
        <begin position="576"/>
        <end position="594"/>
    </location>
</feature>
<dbReference type="GeneTree" id="ENSGT00940000154963"/>
<evidence type="ECO:0000256" key="2">
    <source>
        <dbReference type="ARBA" id="ARBA00022448"/>
    </source>
</evidence>
<feature type="binding site" evidence="6">
    <location>
        <position position="191"/>
    </location>
    <ligand>
        <name>Na(+)</name>
        <dbReference type="ChEBI" id="CHEBI:29101"/>
        <label>1</label>
    </ligand>
</feature>
<evidence type="ECO:0000313" key="11">
    <source>
        <dbReference type="Ensembl" id="ENSDLAP00005028478.1"/>
    </source>
</evidence>
<dbReference type="InterPro" id="IPR037272">
    <property type="entry name" value="SNS_sf"/>
</dbReference>
<feature type="region of interest" description="Disordered" evidence="9">
    <location>
        <begin position="1"/>
        <end position="93"/>
    </location>
</feature>
<dbReference type="PANTHER" id="PTHR11616:SF241">
    <property type="entry name" value="SODIUM- AND CHLORIDE-DEPENDENT GLYCINE TRANSPORTER 2"/>
    <property type="match status" value="1"/>
</dbReference>
<dbReference type="PROSITE" id="PS00610">
    <property type="entry name" value="NA_NEUROTRAN_SYMP_1"/>
    <property type="match status" value="1"/>
</dbReference>
<reference evidence="11" key="2">
    <citation type="submission" date="2025-09" db="UniProtKB">
        <authorList>
            <consortium name="Ensembl"/>
        </authorList>
    </citation>
    <scope>IDENTIFICATION</scope>
</reference>
<keyword evidence="6" id="KW-0479">Metal-binding</keyword>
<evidence type="ECO:0000256" key="7">
    <source>
        <dbReference type="PIRSR" id="PIRSR600175-2"/>
    </source>
</evidence>
<dbReference type="Ensembl" id="ENSDLAT00005030377.2">
    <property type="protein sequence ID" value="ENSDLAP00005028478.1"/>
    <property type="gene ID" value="ENSDLAG00005012316.2"/>
</dbReference>
<comment type="similarity">
    <text evidence="8">Belongs to the sodium:neurotransmitter symporter (SNF) (TC 2.A.22) family.</text>
</comment>
<feature type="binding site" evidence="6">
    <location>
        <position position="546"/>
    </location>
    <ligand>
        <name>Na(+)</name>
        <dbReference type="ChEBI" id="CHEBI:29101"/>
        <label>1</label>
    </ligand>
</feature>
<dbReference type="InterPro" id="IPR000175">
    <property type="entry name" value="Na/ntran_symport"/>
</dbReference>
<feature type="compositionally biased region" description="Polar residues" evidence="9">
    <location>
        <begin position="23"/>
        <end position="40"/>
    </location>
</feature>
<feature type="compositionally biased region" description="Polar residues" evidence="9">
    <location>
        <begin position="150"/>
        <end position="161"/>
    </location>
</feature>
<feature type="transmembrane region" description="Helical" evidence="10">
    <location>
        <begin position="482"/>
        <end position="500"/>
    </location>
</feature>
<dbReference type="GO" id="GO:0046872">
    <property type="term" value="F:metal ion binding"/>
    <property type="evidence" value="ECO:0007669"/>
    <property type="project" value="UniProtKB-KW"/>
</dbReference>
<dbReference type="AlphaFoldDB" id="A0A8C4F3F9"/>
<dbReference type="Proteomes" id="UP000694389">
    <property type="component" value="Unassembled WGS sequence"/>
</dbReference>
<dbReference type="GO" id="GO:0005283">
    <property type="term" value="F:amino acid:sodium symporter activity"/>
    <property type="evidence" value="ECO:0007669"/>
    <property type="project" value="TreeGrafter"/>
</dbReference>
<evidence type="ECO:0000256" key="8">
    <source>
        <dbReference type="RuleBase" id="RU003732"/>
    </source>
</evidence>
<feature type="binding site" evidence="6">
    <location>
        <position position="192"/>
    </location>
    <ligand>
        <name>Na(+)</name>
        <dbReference type="ChEBI" id="CHEBI:29101"/>
        <label>1</label>
    </ligand>
</feature>
<dbReference type="PRINTS" id="PR00176">
    <property type="entry name" value="NANEUSMPORT"/>
</dbReference>
<feature type="transmembrane region" description="Helical" evidence="10">
    <location>
        <begin position="183"/>
        <end position="201"/>
    </location>
</feature>
<evidence type="ECO:0000256" key="10">
    <source>
        <dbReference type="SAM" id="Phobius"/>
    </source>
</evidence>
<feature type="binding site" evidence="6">
    <location>
        <position position="196"/>
    </location>
    <ligand>
        <name>Na(+)</name>
        <dbReference type="ChEBI" id="CHEBI:29101"/>
        <label>1</label>
    </ligand>
</feature>
<dbReference type="GO" id="GO:0089718">
    <property type="term" value="P:amino acid import across plasma membrane"/>
    <property type="evidence" value="ECO:0007669"/>
    <property type="project" value="TreeGrafter"/>
</dbReference>
<feature type="binding site" evidence="6">
    <location>
        <position position="189"/>
    </location>
    <ligand>
        <name>Na(+)</name>
        <dbReference type="ChEBI" id="CHEBI:29101"/>
        <label>1</label>
    </ligand>
</feature>
<feature type="transmembrane region" description="Helical" evidence="10">
    <location>
        <begin position="407"/>
        <end position="440"/>
    </location>
</feature>